<dbReference type="Pfam" id="PF22735">
    <property type="entry name" value="NNH3"/>
    <property type="match status" value="1"/>
</dbReference>
<evidence type="ECO:0000313" key="4">
    <source>
        <dbReference type="Proteomes" id="UP000807825"/>
    </source>
</evidence>
<comment type="caution">
    <text evidence="3">The sequence shown here is derived from an EMBL/GenBank/DDBJ whole genome shotgun (WGS) entry which is preliminary data.</text>
</comment>
<dbReference type="Gene3D" id="3.40.50.300">
    <property type="entry name" value="P-loop containing nucleotide triphosphate hydrolases"/>
    <property type="match status" value="1"/>
</dbReference>
<feature type="domain" description="ATPase AAA-type core" evidence="1">
    <location>
        <begin position="283"/>
        <end position="401"/>
    </location>
</feature>
<gene>
    <name evidence="3" type="ORF">HY912_21865</name>
</gene>
<dbReference type="InterPro" id="IPR054568">
    <property type="entry name" value="NNH3"/>
</dbReference>
<feature type="domain" description="NACHT N-terminal Helical" evidence="2">
    <location>
        <begin position="14"/>
        <end position="224"/>
    </location>
</feature>
<dbReference type="SUPFAM" id="SSF52540">
    <property type="entry name" value="P-loop containing nucleoside triphosphate hydrolases"/>
    <property type="match status" value="1"/>
</dbReference>
<dbReference type="InterPro" id="IPR003959">
    <property type="entry name" value="ATPase_AAA_core"/>
</dbReference>
<evidence type="ECO:0000259" key="1">
    <source>
        <dbReference type="Pfam" id="PF00004"/>
    </source>
</evidence>
<dbReference type="EMBL" id="JACRDE010000572">
    <property type="protein sequence ID" value="MBI5252151.1"/>
    <property type="molecule type" value="Genomic_DNA"/>
</dbReference>
<dbReference type="Gene3D" id="2.160.20.80">
    <property type="entry name" value="E3 ubiquitin-protein ligase SopA"/>
    <property type="match status" value="1"/>
</dbReference>
<evidence type="ECO:0000313" key="3">
    <source>
        <dbReference type="EMBL" id="MBI5252151.1"/>
    </source>
</evidence>
<dbReference type="Pfam" id="PF00004">
    <property type="entry name" value="AAA"/>
    <property type="match status" value="1"/>
</dbReference>
<dbReference type="InterPro" id="IPR027417">
    <property type="entry name" value="P-loop_NTPase"/>
</dbReference>
<evidence type="ECO:0000259" key="2">
    <source>
        <dbReference type="Pfam" id="PF22735"/>
    </source>
</evidence>
<dbReference type="GO" id="GO:0005524">
    <property type="term" value="F:ATP binding"/>
    <property type="evidence" value="ECO:0007669"/>
    <property type="project" value="InterPro"/>
</dbReference>
<proteinExistence type="predicted"/>
<dbReference type="Proteomes" id="UP000807825">
    <property type="component" value="Unassembled WGS sequence"/>
</dbReference>
<accession>A0A9D6Z8J1</accession>
<dbReference type="SUPFAM" id="SSF141571">
    <property type="entry name" value="Pentapeptide repeat-like"/>
    <property type="match status" value="1"/>
</dbReference>
<reference evidence="3" key="1">
    <citation type="submission" date="2020-07" db="EMBL/GenBank/DDBJ databases">
        <title>Huge and variable diversity of episymbiotic CPR bacteria and DPANN archaea in groundwater ecosystems.</title>
        <authorList>
            <person name="He C.Y."/>
            <person name="Keren R."/>
            <person name="Whittaker M."/>
            <person name="Farag I.F."/>
            <person name="Doudna J."/>
            <person name="Cate J.H.D."/>
            <person name="Banfield J.F."/>
        </authorList>
    </citation>
    <scope>NUCLEOTIDE SEQUENCE</scope>
    <source>
        <strain evidence="3">NC_groundwater_1664_Pr3_B-0.1um_52_9</strain>
    </source>
</reference>
<dbReference type="GO" id="GO:0016887">
    <property type="term" value="F:ATP hydrolysis activity"/>
    <property type="evidence" value="ECO:0007669"/>
    <property type="project" value="InterPro"/>
</dbReference>
<protein>
    <submittedName>
        <fullName evidence="3">Pentapeptide repeat-containing protein</fullName>
    </submittedName>
</protein>
<dbReference type="AlphaFoldDB" id="A0A9D6Z8J1"/>
<organism evidence="3 4">
    <name type="scientific">Desulfomonile tiedjei</name>
    <dbReference type="NCBI Taxonomy" id="2358"/>
    <lineage>
        <taxon>Bacteria</taxon>
        <taxon>Pseudomonadati</taxon>
        <taxon>Thermodesulfobacteriota</taxon>
        <taxon>Desulfomonilia</taxon>
        <taxon>Desulfomonilales</taxon>
        <taxon>Desulfomonilaceae</taxon>
        <taxon>Desulfomonile</taxon>
    </lineage>
</organism>
<sequence>MAPEISPPPSWLFKPVKIQWKDLFKSLFGLVIDAGTSLIDGGTLSAPSAAKNLGNVLTSFSFDKNKPGEAAAVWITRSIVRAVFDLINDQPQNLRERCPRNIDEVTEILAKMLEGQKVTLEKNIFCRPRGSAFIHNFQKPLSHWLQKFGLEAASADTIAGRFPGYFAVALDVEWKERPDDYKLVKDALDSPASAAAQEEMAWRSYFARLQKEIYEPVFDEPFGLVQIYVWPRAYYEEKLPPGKDKPDYEDFHKGKVKRTAFWLKEELLTWLKNGDRNDAIRIISGGPGSGKSSFTKMFAAELAEDLPVLRIPLHRLNLEKEWETSVSDYVKTNLKLEFNPLNPADDQLGCLVIFDGVDELVQEGKIAEELVASFLDHVKRELGNTNQYKRRVKVIISGREYTIQSHKDRFRAERQVLHLLAYNVEEDFKETFSQGSDLLKLDQRDDWWRKFGACKGLDYTECPQEIKEGAFGNIISQPLLNHLVARVYQKGDIDFSQQTNPSVIYDKILGSVFHREEWAGTEYSLISTLTEQDFNRFLEEVAVCAWHGGRCTTASAIEKRCQVPQLRKVLEALKTRASRPVRLLLTAFYFREGSSDHKADRTIEFTHKSFYEYLTARRIIRQLEIVQRNIAQRSEDPDTGWDIETALLHWTEFFGPTAMDQALYEFLSNEIAIQSVENVRQWQLELINLTEHMLRFGMPMHRLNPRPSYREELRQARNAEEALLACMSACARTVNEPYAIEWPEETSAGDWIARLRGQRKSNQDYCLSLLMLNNIGLNGQFLFTQDLSGANLRSANLCAANLIEANLIEANLRGADLREAQIDGARGVTSAVRKQLEASKQRGGDSSS</sequence>
<name>A0A9D6Z8J1_9BACT</name>
<dbReference type="InterPro" id="IPR001646">
    <property type="entry name" value="5peptide_repeat"/>
</dbReference>
<dbReference type="Pfam" id="PF00805">
    <property type="entry name" value="Pentapeptide"/>
    <property type="match status" value="1"/>
</dbReference>